<name>A0ABV2AH22_9EUKA</name>
<sequence length="284" mass="33867">MCQIRKKDIFQRNLSNFIYAKCTKTKINFDIPVKNIKYIFNKDVDILLLDQIPQITSLYKDEILDIIKNTFLKFEKFRTNELKPLTMYKISDYFPRILENESFNKDLILYVISEKMRQHPKIQLIGKNQFRIKDANEILITNLFAESASKSAMKSNIKIREKIAEFRKNSFRDYSNLVKFCRSNHIKTPEFFIDLMHKLAITDQFYGQKRNLNLAAKYFSISASDNLSKCAVVNKCVNFLEKMGIFEKYENLSYLNYPFLKMPDKIESMDLGFEQINLRRYDRY</sequence>
<dbReference type="Proteomes" id="UP001439008">
    <property type="component" value="Unassembled WGS sequence"/>
</dbReference>
<comment type="caution">
    <text evidence="1">The sequence shown here is derived from an EMBL/GenBank/DDBJ whole genome shotgun (WGS) entry which is preliminary data.</text>
</comment>
<accession>A0ABV2AH22</accession>
<organism evidence="1 2">
    <name type="scientific">Bonamia ostreae</name>
    <dbReference type="NCBI Taxonomy" id="126728"/>
    <lineage>
        <taxon>Eukaryota</taxon>
        <taxon>Sar</taxon>
        <taxon>Rhizaria</taxon>
        <taxon>Endomyxa</taxon>
        <taxon>Ascetosporea</taxon>
        <taxon>Haplosporida</taxon>
        <taxon>Bonamia</taxon>
    </lineage>
</organism>
<keyword evidence="2" id="KW-1185">Reference proteome</keyword>
<gene>
    <name evidence="1" type="ORF">MHBO_000792</name>
</gene>
<evidence type="ECO:0000313" key="2">
    <source>
        <dbReference type="Proteomes" id="UP001439008"/>
    </source>
</evidence>
<evidence type="ECO:0000313" key="1">
    <source>
        <dbReference type="EMBL" id="MES1918897.1"/>
    </source>
</evidence>
<proteinExistence type="predicted"/>
<dbReference type="EMBL" id="JBDODL010000151">
    <property type="protein sequence ID" value="MES1918897.1"/>
    <property type="molecule type" value="Genomic_DNA"/>
</dbReference>
<reference evidence="1 2" key="1">
    <citation type="journal article" date="2024" name="BMC Biol.">
        <title>Comparative genomics of Ascetosporea gives new insight into the evolutionary basis for animal parasitism in Rhizaria.</title>
        <authorList>
            <person name="Hiltunen Thoren M."/>
            <person name="Onut-Brannstrom I."/>
            <person name="Alfjorden A."/>
            <person name="Peckova H."/>
            <person name="Swords F."/>
            <person name="Hooper C."/>
            <person name="Holzer A.S."/>
            <person name="Bass D."/>
            <person name="Burki F."/>
        </authorList>
    </citation>
    <scope>NUCLEOTIDE SEQUENCE [LARGE SCALE GENOMIC DNA]</scope>
    <source>
        <strain evidence="1">20-A016</strain>
    </source>
</reference>
<protein>
    <submittedName>
        <fullName evidence="1">Uncharacterized protein</fullName>
    </submittedName>
</protein>